<name>A0A0F5VFR9_9GAMM</name>
<evidence type="ECO:0000256" key="2">
    <source>
        <dbReference type="ARBA" id="ARBA00023315"/>
    </source>
</evidence>
<evidence type="ECO:0000256" key="3">
    <source>
        <dbReference type="ARBA" id="ARBA00038502"/>
    </source>
</evidence>
<dbReference type="PROSITE" id="PS51186">
    <property type="entry name" value="GNAT"/>
    <property type="match status" value="1"/>
</dbReference>
<dbReference type="InterPro" id="IPR000182">
    <property type="entry name" value="GNAT_dom"/>
</dbReference>
<dbReference type="InterPro" id="IPR051531">
    <property type="entry name" value="N-acetyltransferase"/>
</dbReference>
<organism evidence="8 9">
    <name type="scientific">Photobacterium halotolerans</name>
    <dbReference type="NCBI Taxonomy" id="265726"/>
    <lineage>
        <taxon>Bacteria</taxon>
        <taxon>Pseudomonadati</taxon>
        <taxon>Pseudomonadota</taxon>
        <taxon>Gammaproteobacteria</taxon>
        <taxon>Vibrionales</taxon>
        <taxon>Vibrionaceae</taxon>
        <taxon>Photobacterium</taxon>
    </lineage>
</organism>
<dbReference type="GO" id="GO:0005737">
    <property type="term" value="C:cytoplasm"/>
    <property type="evidence" value="ECO:0007669"/>
    <property type="project" value="TreeGrafter"/>
</dbReference>
<dbReference type="OrthoDB" id="9801669at2"/>
<dbReference type="STRING" id="265726.KY46_05905"/>
<dbReference type="PANTHER" id="PTHR43792:SF8">
    <property type="entry name" value="[RIBOSOMAL PROTEIN US5]-ALANINE N-ACETYLTRANSFERASE"/>
    <property type="match status" value="1"/>
</dbReference>
<evidence type="ECO:0000313" key="9">
    <source>
        <dbReference type="Proteomes" id="UP000033633"/>
    </source>
</evidence>
<evidence type="ECO:0000259" key="7">
    <source>
        <dbReference type="PROSITE" id="PS51186"/>
    </source>
</evidence>
<evidence type="ECO:0000313" key="8">
    <source>
        <dbReference type="EMBL" id="KKD00642.1"/>
    </source>
</evidence>
<dbReference type="FunFam" id="3.40.630.30:FF:000005">
    <property type="entry name" value="Ribosomal protein alanine acetyltransferase"/>
    <property type="match status" value="1"/>
</dbReference>
<gene>
    <name evidence="8" type="ORF">KY46_05905</name>
</gene>
<keyword evidence="1 8" id="KW-0808">Transferase</keyword>
<evidence type="ECO:0000256" key="5">
    <source>
        <dbReference type="ARBA" id="ARBA00048922"/>
    </source>
</evidence>
<keyword evidence="2" id="KW-0012">Acyltransferase</keyword>
<comment type="catalytic activity">
    <reaction evidence="5">
        <text>N-terminal L-alanyl-[ribosomal protein uS5] + acetyl-CoA = N-terminal N(alpha)-acetyl-L-alanyl-[ribosomal protein uS5] + CoA + H(+)</text>
        <dbReference type="Rhea" id="RHEA:43752"/>
        <dbReference type="Rhea" id="RHEA-COMP:10672"/>
        <dbReference type="Rhea" id="RHEA-COMP:10673"/>
        <dbReference type="ChEBI" id="CHEBI:15378"/>
        <dbReference type="ChEBI" id="CHEBI:57287"/>
        <dbReference type="ChEBI" id="CHEBI:57288"/>
        <dbReference type="ChEBI" id="CHEBI:64718"/>
        <dbReference type="ChEBI" id="CHEBI:83683"/>
        <dbReference type="EC" id="2.3.1.267"/>
    </reaction>
</comment>
<dbReference type="InterPro" id="IPR016181">
    <property type="entry name" value="Acyl_CoA_acyltransferase"/>
</dbReference>
<dbReference type="PANTHER" id="PTHR43792">
    <property type="entry name" value="GNAT FAMILY, PUTATIVE (AFU_ORTHOLOGUE AFUA_3G00765)-RELATED-RELATED"/>
    <property type="match status" value="1"/>
</dbReference>
<accession>A0A0F5VFR9</accession>
<comment type="caution">
    <text evidence="8">The sequence shown here is derived from an EMBL/GenBank/DDBJ whole genome shotgun (WGS) entry which is preliminary data.</text>
</comment>
<sequence>MFHSIMQRSSTLKVDGLTVRLVTNKDARQIASYYQRNKQFLQPWEPLRDPAFFTVEGWERRLTQLAELHKHQLAYYFVIFTEGSEEVCGVINFSNLVRHPFYACHVGYSLDEKCQGKGIMRRALNAAIRWMFDVQQFHRVMAAYIPRNKRSAAVLKSAGFEQEGVAREYLLINGRWEDHILTARINPDWSQPSQ</sequence>
<comment type="similarity">
    <text evidence="3">Belongs to the acetyltransferase family. RimJ subfamily.</text>
</comment>
<dbReference type="GO" id="GO:0008999">
    <property type="term" value="F:protein-N-terminal-alanine acetyltransferase activity"/>
    <property type="evidence" value="ECO:0007669"/>
    <property type="project" value="UniProtKB-EC"/>
</dbReference>
<evidence type="ECO:0000256" key="1">
    <source>
        <dbReference type="ARBA" id="ARBA00022679"/>
    </source>
</evidence>
<evidence type="ECO:0000256" key="4">
    <source>
        <dbReference type="ARBA" id="ARBA00039124"/>
    </source>
</evidence>
<dbReference type="Proteomes" id="UP000033633">
    <property type="component" value="Unassembled WGS sequence"/>
</dbReference>
<dbReference type="EMBL" id="JWYV01000003">
    <property type="protein sequence ID" value="KKD00642.1"/>
    <property type="molecule type" value="Genomic_DNA"/>
</dbReference>
<reference evidence="8 9" key="1">
    <citation type="submission" date="2014-12" db="EMBL/GenBank/DDBJ databases">
        <title>Mercury Reductase activity and rhizosphere competence traits in the genome of root associated Photobacterium halotolerans MELD1.</title>
        <authorList>
            <person name="Mathew D.C."/>
            <person name="Huang C.-C."/>
        </authorList>
    </citation>
    <scope>NUCLEOTIDE SEQUENCE [LARGE SCALE GENOMIC DNA]</scope>
    <source>
        <strain evidence="8 9">MELD1</strain>
    </source>
</reference>
<dbReference type="SUPFAM" id="SSF55729">
    <property type="entry name" value="Acyl-CoA N-acyltransferases (Nat)"/>
    <property type="match status" value="1"/>
</dbReference>
<evidence type="ECO:0000256" key="6">
    <source>
        <dbReference type="ARBA" id="ARBA00074015"/>
    </source>
</evidence>
<keyword evidence="9" id="KW-1185">Reference proteome</keyword>
<dbReference type="CDD" id="cd04301">
    <property type="entry name" value="NAT_SF"/>
    <property type="match status" value="1"/>
</dbReference>
<feature type="domain" description="N-acetyltransferase" evidence="7">
    <location>
        <begin position="17"/>
        <end position="182"/>
    </location>
</feature>
<dbReference type="NCBIfam" id="NF008072">
    <property type="entry name" value="PRK10809.1"/>
    <property type="match status" value="1"/>
</dbReference>
<dbReference type="EC" id="2.3.1.267" evidence="4"/>
<dbReference type="Gene3D" id="3.40.630.30">
    <property type="match status" value="1"/>
</dbReference>
<dbReference type="Pfam" id="PF13302">
    <property type="entry name" value="Acetyltransf_3"/>
    <property type="match status" value="1"/>
</dbReference>
<protein>
    <recommendedName>
        <fullName evidence="6">[Ribosomal protein uS5]-alanine N-acetyltransferase</fullName>
        <ecNumber evidence="4">2.3.1.267</ecNumber>
    </recommendedName>
</protein>
<proteinExistence type="inferred from homology"/>
<dbReference type="PATRIC" id="fig|265726.11.peg.3080"/>
<dbReference type="AlphaFoldDB" id="A0A0F5VFR9"/>
<dbReference type="RefSeq" id="WP_082095685.1">
    <property type="nucleotide sequence ID" value="NZ_JWYV01000003.1"/>
</dbReference>